<dbReference type="Pfam" id="PF00069">
    <property type="entry name" value="Pkinase"/>
    <property type="match status" value="1"/>
</dbReference>
<dbReference type="GO" id="GO:0005634">
    <property type="term" value="C:nucleus"/>
    <property type="evidence" value="ECO:0007669"/>
    <property type="project" value="TreeGrafter"/>
</dbReference>
<dbReference type="GO" id="GO:0005524">
    <property type="term" value="F:ATP binding"/>
    <property type="evidence" value="ECO:0007669"/>
    <property type="project" value="InterPro"/>
</dbReference>
<dbReference type="GO" id="GO:0004672">
    <property type="term" value="F:protein kinase activity"/>
    <property type="evidence" value="ECO:0007669"/>
    <property type="project" value="InterPro"/>
</dbReference>
<dbReference type="InterPro" id="IPR000719">
    <property type="entry name" value="Prot_kinase_dom"/>
</dbReference>
<dbReference type="PROSITE" id="PS50011">
    <property type="entry name" value="PROTEIN_KINASE_DOM"/>
    <property type="match status" value="1"/>
</dbReference>
<evidence type="ECO:0000259" key="1">
    <source>
        <dbReference type="PROSITE" id="PS50011"/>
    </source>
</evidence>
<protein>
    <submittedName>
        <fullName evidence="3">Protein kinase domain-containing protein</fullName>
    </submittedName>
</protein>
<dbReference type="PANTHER" id="PTHR22961:SF13">
    <property type="entry name" value="TRIBBLES"/>
    <property type="match status" value="1"/>
</dbReference>
<name>A0A0N5AJH5_9BILA</name>
<keyword evidence="2" id="KW-1185">Reference proteome</keyword>
<dbReference type="GO" id="GO:0031434">
    <property type="term" value="F:mitogen-activated protein kinase kinase binding"/>
    <property type="evidence" value="ECO:0007669"/>
    <property type="project" value="TreeGrafter"/>
</dbReference>
<reference evidence="3" key="1">
    <citation type="submission" date="2017-02" db="UniProtKB">
        <authorList>
            <consortium name="WormBaseParasite"/>
        </authorList>
    </citation>
    <scope>IDENTIFICATION</scope>
</reference>
<evidence type="ECO:0000313" key="2">
    <source>
        <dbReference type="Proteomes" id="UP000046393"/>
    </source>
</evidence>
<dbReference type="Proteomes" id="UP000046393">
    <property type="component" value="Unplaced"/>
</dbReference>
<proteinExistence type="predicted"/>
<dbReference type="Gene3D" id="1.10.510.10">
    <property type="entry name" value="Transferase(Phosphotransferase) domain 1"/>
    <property type="match status" value="1"/>
</dbReference>
<feature type="domain" description="Protein kinase" evidence="1">
    <location>
        <begin position="122"/>
        <end position="401"/>
    </location>
</feature>
<dbReference type="AlphaFoldDB" id="A0A0N5AJH5"/>
<dbReference type="PANTHER" id="PTHR22961">
    <property type="entry name" value="SER/THR PROTEIN KINASE-TRB"/>
    <property type="match status" value="1"/>
</dbReference>
<dbReference type="SUPFAM" id="SSF56112">
    <property type="entry name" value="Protein kinase-like (PK-like)"/>
    <property type="match status" value="1"/>
</dbReference>
<dbReference type="STRING" id="451379.A0A0N5AJH5"/>
<organism evidence="2 3">
    <name type="scientific">Syphacia muris</name>
    <dbReference type="NCBI Taxonomy" id="451379"/>
    <lineage>
        <taxon>Eukaryota</taxon>
        <taxon>Metazoa</taxon>
        <taxon>Ecdysozoa</taxon>
        <taxon>Nematoda</taxon>
        <taxon>Chromadorea</taxon>
        <taxon>Rhabditida</taxon>
        <taxon>Spirurina</taxon>
        <taxon>Oxyuridomorpha</taxon>
        <taxon>Oxyuroidea</taxon>
        <taxon>Oxyuridae</taxon>
        <taxon>Syphacia</taxon>
    </lineage>
</organism>
<evidence type="ECO:0000313" key="3">
    <source>
        <dbReference type="WBParaSite" id="SMUV_0000461501-mRNA-1"/>
    </source>
</evidence>
<dbReference type="GO" id="GO:0032436">
    <property type="term" value="P:positive regulation of proteasomal ubiquitin-dependent protein catabolic process"/>
    <property type="evidence" value="ECO:0007669"/>
    <property type="project" value="TreeGrafter"/>
</dbReference>
<dbReference type="SMART" id="SM00220">
    <property type="entry name" value="S_TKc"/>
    <property type="match status" value="1"/>
</dbReference>
<dbReference type="InterPro" id="IPR011009">
    <property type="entry name" value="Kinase-like_dom_sf"/>
</dbReference>
<accession>A0A0N5AJH5</accession>
<dbReference type="InterPro" id="IPR024104">
    <property type="entry name" value="Tribbles/Ser_Thr_kinase_40"/>
</dbReference>
<dbReference type="WBParaSite" id="SMUV_0000461501-mRNA-1">
    <property type="protein sequence ID" value="SMUV_0000461501-mRNA-1"/>
    <property type="gene ID" value="SMUV_0000461501"/>
</dbReference>
<dbReference type="PROSITE" id="PS51257">
    <property type="entry name" value="PROKAR_LIPOPROTEIN"/>
    <property type="match status" value="1"/>
</dbReference>
<sequence length="492" mass="56234">MKETTALTSVSVAGCSQSPLLERPAIPLKRVTESRKRRKGRCHREAAKHITRIEIAEDDFRTSWFNSSSNVTQRDIRSLCDSDLEKSDDVKKLRLMPQDNFGNFNELGCSTSDRECSPQEDCYTPELNGKVRFGYSFIGTGKNLYATHLETDVQKHCQIIDKAQYQQILKVKQRLNEAGKYWKYEDLADMSNFVIPANTEILEWGHGKYLYLSPWQYGNLDISVIAEKSRGDVENTVRNLFRQILRGVAFCHAIGIIVRDLKPRKFAFVDQDRLVMTILRLHDVQGLYVCKDIGNDMMVDHHGVPAYVAPEVLRRAPAEYEGKPADIWALGVLLYYLLFSRHPFSDSTLPRVFMRICRVSFCIPPGLCSISQAARILIYGMFKKEPSDRPTAEQLMNLRWFSETLNPSSTLYPSLRPCLNLISGGSGNRQSSPVSPTLNTIGRFLLSSTNRRHRTHRINEEDQVVPCFQRNGHQLDVHRNIPVDVTSRYVGR</sequence>